<feature type="compositionally biased region" description="Polar residues" evidence="1">
    <location>
        <begin position="50"/>
        <end position="67"/>
    </location>
</feature>
<reference evidence="2 3" key="1">
    <citation type="submission" date="2013-11" db="EMBL/GenBank/DDBJ databases">
        <title>The Genome Sequence of Phytophthora parasitica P1569.</title>
        <authorList>
            <consortium name="The Broad Institute Genomics Platform"/>
            <person name="Russ C."/>
            <person name="Tyler B."/>
            <person name="Panabieres F."/>
            <person name="Shan W."/>
            <person name="Tripathy S."/>
            <person name="Grunwald N."/>
            <person name="Machado M."/>
            <person name="Johnson C.S."/>
            <person name="Arredondo F."/>
            <person name="Hong C."/>
            <person name="Coffey M."/>
            <person name="Young S.K."/>
            <person name="Zeng Q."/>
            <person name="Gargeya S."/>
            <person name="Fitzgerald M."/>
            <person name="Abouelleil A."/>
            <person name="Alvarado L."/>
            <person name="Chapman S.B."/>
            <person name="Gainer-Dewar J."/>
            <person name="Goldberg J."/>
            <person name="Griggs A."/>
            <person name="Gujja S."/>
            <person name="Hansen M."/>
            <person name="Howarth C."/>
            <person name="Imamovic A."/>
            <person name="Ireland A."/>
            <person name="Larimer J."/>
            <person name="McCowan C."/>
            <person name="Murphy C."/>
            <person name="Pearson M."/>
            <person name="Poon T.W."/>
            <person name="Priest M."/>
            <person name="Roberts A."/>
            <person name="Saif S."/>
            <person name="Shea T."/>
            <person name="Sykes S."/>
            <person name="Wortman J."/>
            <person name="Nusbaum C."/>
            <person name="Birren B."/>
        </authorList>
    </citation>
    <scope>NUCLEOTIDE SEQUENCE [LARGE SCALE GENOMIC DNA]</scope>
    <source>
        <strain evidence="2 3">P1569</strain>
    </source>
</reference>
<gene>
    <name evidence="2" type="ORF">F443_07646</name>
</gene>
<dbReference type="HOGENOM" id="CLU_1655630_0_0_1"/>
<feature type="compositionally biased region" description="Basic and acidic residues" evidence="1">
    <location>
        <begin position="30"/>
        <end position="49"/>
    </location>
</feature>
<proteinExistence type="predicted"/>
<accession>V9FB26</accession>
<feature type="compositionally biased region" description="Polar residues" evidence="1">
    <location>
        <begin position="102"/>
        <end position="111"/>
    </location>
</feature>
<sequence length="160" mass="18035">MSDLAKEIRVLVDNYVTSADDQRLREHWQRLQGDHRHGTVQDMQSRVESETMSSTGDLRGPQSNAGQVQPRHTGRKRRCRRTASRSERGSNVSAEEDLHAELQSNSGQTADGDSEQHLGAEAEPPLLRGRRTRAVTRDGTPSCVQPRRSQRRRKDRGQGN</sequence>
<keyword evidence="3" id="KW-1185">Reference proteome</keyword>
<protein>
    <submittedName>
        <fullName evidence="2">Uncharacterized protein</fullName>
    </submittedName>
</protein>
<feature type="compositionally biased region" description="Basic residues" evidence="1">
    <location>
        <begin position="72"/>
        <end position="83"/>
    </location>
</feature>
<feature type="region of interest" description="Disordered" evidence="1">
    <location>
        <begin position="30"/>
        <end position="160"/>
    </location>
</feature>
<dbReference type="OrthoDB" id="10654565at2759"/>
<name>V9FB26_PHYNI</name>
<evidence type="ECO:0000256" key="1">
    <source>
        <dbReference type="SAM" id="MobiDB-lite"/>
    </source>
</evidence>
<dbReference type="EMBL" id="ANIZ01001321">
    <property type="protein sequence ID" value="ETI48321.1"/>
    <property type="molecule type" value="Genomic_DNA"/>
</dbReference>
<evidence type="ECO:0000313" key="3">
    <source>
        <dbReference type="Proteomes" id="UP000018721"/>
    </source>
</evidence>
<comment type="caution">
    <text evidence="2">The sequence shown here is derived from an EMBL/GenBank/DDBJ whole genome shotgun (WGS) entry which is preliminary data.</text>
</comment>
<feature type="compositionally biased region" description="Basic residues" evidence="1">
    <location>
        <begin position="148"/>
        <end position="160"/>
    </location>
</feature>
<dbReference type="Proteomes" id="UP000018721">
    <property type="component" value="Unassembled WGS sequence"/>
</dbReference>
<evidence type="ECO:0000313" key="2">
    <source>
        <dbReference type="EMBL" id="ETI48321.1"/>
    </source>
</evidence>
<organism evidence="2 3">
    <name type="scientific">Phytophthora nicotianae P1569</name>
    <dbReference type="NCBI Taxonomy" id="1317065"/>
    <lineage>
        <taxon>Eukaryota</taxon>
        <taxon>Sar</taxon>
        <taxon>Stramenopiles</taxon>
        <taxon>Oomycota</taxon>
        <taxon>Peronosporomycetes</taxon>
        <taxon>Peronosporales</taxon>
        <taxon>Peronosporaceae</taxon>
        <taxon>Phytophthora</taxon>
    </lineage>
</organism>
<dbReference type="AlphaFoldDB" id="V9FB26"/>